<keyword evidence="3" id="KW-1185">Reference proteome</keyword>
<comment type="caution">
    <text evidence="2">The sequence shown here is derived from an EMBL/GenBank/DDBJ whole genome shotgun (WGS) entry which is preliminary data.</text>
</comment>
<evidence type="ECO:0008006" key="4">
    <source>
        <dbReference type="Google" id="ProtNLM"/>
    </source>
</evidence>
<dbReference type="AlphaFoldDB" id="A0AAV4DTW8"/>
<gene>
    <name evidence="2" type="ORF">PoB_007397200</name>
</gene>
<feature type="compositionally biased region" description="Polar residues" evidence="1">
    <location>
        <begin position="28"/>
        <end position="59"/>
    </location>
</feature>
<sequence>MNHYATTQTYHFPGDFNSPPAISELQRFGTSGQPTTASRAVPSIEQSASSGDCPSQRATSSSSSVQLVIPSDFPSLQNVITTVKKRKCTFKAKKYDGLTEEEAECKRLKVYRTFVYQESHQQNMQTAAVKKMKKKMETLLPPWLKESTHRRGTHMFTLKNAMAYIILLRDNLVMF</sequence>
<evidence type="ECO:0000256" key="1">
    <source>
        <dbReference type="SAM" id="MobiDB-lite"/>
    </source>
</evidence>
<dbReference type="Proteomes" id="UP000735302">
    <property type="component" value="Unassembled WGS sequence"/>
</dbReference>
<evidence type="ECO:0000313" key="2">
    <source>
        <dbReference type="EMBL" id="GFO47467.1"/>
    </source>
</evidence>
<feature type="region of interest" description="Disordered" evidence="1">
    <location>
        <begin position="28"/>
        <end position="64"/>
    </location>
</feature>
<reference evidence="2 3" key="1">
    <citation type="journal article" date="2021" name="Elife">
        <title>Chloroplast acquisition without the gene transfer in kleptoplastic sea slugs, Plakobranchus ocellatus.</title>
        <authorList>
            <person name="Maeda T."/>
            <person name="Takahashi S."/>
            <person name="Yoshida T."/>
            <person name="Shimamura S."/>
            <person name="Takaki Y."/>
            <person name="Nagai Y."/>
            <person name="Toyoda A."/>
            <person name="Suzuki Y."/>
            <person name="Arimoto A."/>
            <person name="Ishii H."/>
            <person name="Satoh N."/>
            <person name="Nishiyama T."/>
            <person name="Hasebe M."/>
            <person name="Maruyama T."/>
            <person name="Minagawa J."/>
            <person name="Obokata J."/>
            <person name="Shigenobu S."/>
        </authorList>
    </citation>
    <scope>NUCLEOTIDE SEQUENCE [LARGE SCALE GENOMIC DNA]</scope>
</reference>
<protein>
    <recommendedName>
        <fullName evidence="4">BHLH domain-containing protein</fullName>
    </recommendedName>
</protein>
<proteinExistence type="predicted"/>
<accession>A0AAV4DTW8</accession>
<evidence type="ECO:0000313" key="3">
    <source>
        <dbReference type="Proteomes" id="UP000735302"/>
    </source>
</evidence>
<organism evidence="2 3">
    <name type="scientific">Plakobranchus ocellatus</name>
    <dbReference type="NCBI Taxonomy" id="259542"/>
    <lineage>
        <taxon>Eukaryota</taxon>
        <taxon>Metazoa</taxon>
        <taxon>Spiralia</taxon>
        <taxon>Lophotrochozoa</taxon>
        <taxon>Mollusca</taxon>
        <taxon>Gastropoda</taxon>
        <taxon>Heterobranchia</taxon>
        <taxon>Euthyneura</taxon>
        <taxon>Panpulmonata</taxon>
        <taxon>Sacoglossa</taxon>
        <taxon>Placobranchoidea</taxon>
        <taxon>Plakobranchidae</taxon>
        <taxon>Plakobranchus</taxon>
    </lineage>
</organism>
<name>A0AAV4DTW8_9GAST</name>
<dbReference type="EMBL" id="BLXT01008325">
    <property type="protein sequence ID" value="GFO47467.1"/>
    <property type="molecule type" value="Genomic_DNA"/>
</dbReference>